<dbReference type="Gene3D" id="3.60.15.10">
    <property type="entry name" value="Ribonuclease Z/Hydroxyacylglutathione hydrolase-like"/>
    <property type="match status" value="1"/>
</dbReference>
<evidence type="ECO:0000313" key="2">
    <source>
        <dbReference type="EMBL" id="SET34413.1"/>
    </source>
</evidence>
<dbReference type="PANTHER" id="PTHR42663">
    <property type="entry name" value="HYDROLASE C777.06C-RELATED-RELATED"/>
    <property type="match status" value="1"/>
</dbReference>
<dbReference type="Pfam" id="PF12706">
    <property type="entry name" value="Lactamase_B_2"/>
    <property type="match status" value="1"/>
</dbReference>
<organism evidence="2 3">
    <name type="scientific">Draconibacterium orientale</name>
    <dbReference type="NCBI Taxonomy" id="1168034"/>
    <lineage>
        <taxon>Bacteria</taxon>
        <taxon>Pseudomonadati</taxon>
        <taxon>Bacteroidota</taxon>
        <taxon>Bacteroidia</taxon>
        <taxon>Marinilabiliales</taxon>
        <taxon>Prolixibacteraceae</taxon>
        <taxon>Draconibacterium</taxon>
    </lineage>
</organism>
<dbReference type="InterPro" id="IPR036866">
    <property type="entry name" value="RibonucZ/Hydroxyglut_hydro"/>
</dbReference>
<accession>A0A1I0DRM5</accession>
<gene>
    <name evidence="2" type="ORF">SAMN05444285_11111</name>
</gene>
<feature type="domain" description="Metallo-beta-lactamase" evidence="1">
    <location>
        <begin position="41"/>
        <end position="230"/>
    </location>
</feature>
<evidence type="ECO:0000313" key="3">
    <source>
        <dbReference type="Proteomes" id="UP000181981"/>
    </source>
</evidence>
<reference evidence="2 3" key="1">
    <citation type="submission" date="2016-10" db="EMBL/GenBank/DDBJ databases">
        <authorList>
            <person name="de Groot N.N."/>
        </authorList>
    </citation>
    <scope>NUCLEOTIDE SEQUENCE [LARGE SCALE GENOMIC DNA]</scope>
    <source>
        <strain evidence="2 3">DSM 25947</strain>
    </source>
</reference>
<dbReference type="InterPro" id="IPR001279">
    <property type="entry name" value="Metallo-B-lactamas"/>
</dbReference>
<dbReference type="SUPFAM" id="SSF56281">
    <property type="entry name" value="Metallo-hydrolase/oxidoreductase"/>
    <property type="match status" value="1"/>
</dbReference>
<dbReference type="RefSeq" id="WP_245749021.1">
    <property type="nucleotide sequence ID" value="NZ_FOHT01000011.1"/>
</dbReference>
<dbReference type="PANTHER" id="PTHR42663:SF6">
    <property type="entry name" value="HYDROLASE C777.06C-RELATED"/>
    <property type="match status" value="1"/>
</dbReference>
<evidence type="ECO:0000259" key="1">
    <source>
        <dbReference type="SMART" id="SM00849"/>
    </source>
</evidence>
<dbReference type="Proteomes" id="UP000181981">
    <property type="component" value="Unassembled WGS sequence"/>
</dbReference>
<dbReference type="EMBL" id="FOHT01000011">
    <property type="protein sequence ID" value="SET34413.1"/>
    <property type="molecule type" value="Genomic_DNA"/>
</dbReference>
<dbReference type="AlphaFoldDB" id="A0A1I0DRM5"/>
<dbReference type="SMART" id="SM00849">
    <property type="entry name" value="Lactamase_B"/>
    <property type="match status" value="1"/>
</dbReference>
<proteinExistence type="predicted"/>
<name>A0A1I0DRM5_9BACT</name>
<protein>
    <submittedName>
        <fullName evidence="2">Phosphoribosyl 1,2-cyclic phosphate phosphodiesterase</fullName>
    </submittedName>
</protein>
<sequence>MANPSIKIKATLLGTGTSQGVPVVACDCDVCASTNPKDKRLRSSLLLTINDKNFVIDAGPDFRQQMLREMVKTLRAILLTHEHVDHIFGLDDIRSYNWVQKNHMEIYAEERVQKAIKRIFNYVFASFKYPGIPKMELRKVDNEPFAIDGVEFVPIRCWHHKLPVYGYRVGDLTYITDTNFIEDSELAKMEGTKILIINCLRKEKHLSHFNLAEVLEIVDRIKPEQTYLTHISHAFGKHDDVMKELPENVFLAYDGLKLEL</sequence>
<dbReference type="CDD" id="cd16279">
    <property type="entry name" value="metallo-hydrolase-like_MBL-fold"/>
    <property type="match status" value="1"/>
</dbReference>